<sequence>MTQSSRYSSGSMGEAATKMSGQLAAIKKDLTDLDTKLGQLWKVWDADSRRDMQKTIGVWKAEQEELTRELDNMQGLMDRSGAAVRKTEAMNTDTAGGGGGTGGEGTPRYRLR</sequence>
<organism evidence="2 3">
    <name type="scientific">Phytohabitans suffuscus</name>
    <dbReference type="NCBI Taxonomy" id="624315"/>
    <lineage>
        <taxon>Bacteria</taxon>
        <taxon>Bacillati</taxon>
        <taxon>Actinomycetota</taxon>
        <taxon>Actinomycetes</taxon>
        <taxon>Micromonosporales</taxon>
        <taxon>Micromonosporaceae</taxon>
    </lineage>
</organism>
<evidence type="ECO:0000313" key="2">
    <source>
        <dbReference type="EMBL" id="BCB88317.1"/>
    </source>
</evidence>
<dbReference type="SUPFAM" id="SSF140453">
    <property type="entry name" value="EsxAB dimer-like"/>
    <property type="match status" value="1"/>
</dbReference>
<accession>A0A6F8YQ99</accession>
<dbReference type="Gene3D" id="1.10.287.1060">
    <property type="entry name" value="ESAT-6-like"/>
    <property type="match status" value="1"/>
</dbReference>
<dbReference type="InterPro" id="IPR036689">
    <property type="entry name" value="ESAT-6-like_sf"/>
</dbReference>
<name>A0A6F8YQ99_9ACTN</name>
<dbReference type="AlphaFoldDB" id="A0A6F8YQ99"/>
<gene>
    <name evidence="2" type="ORF">Psuf_056300</name>
</gene>
<feature type="region of interest" description="Disordered" evidence="1">
    <location>
        <begin position="89"/>
        <end position="112"/>
    </location>
</feature>
<dbReference type="EMBL" id="AP022871">
    <property type="protein sequence ID" value="BCB88317.1"/>
    <property type="molecule type" value="Genomic_DNA"/>
</dbReference>
<dbReference type="Proteomes" id="UP000503011">
    <property type="component" value="Chromosome"/>
</dbReference>
<protein>
    <submittedName>
        <fullName evidence="2">Uncharacterized protein</fullName>
    </submittedName>
</protein>
<proteinExistence type="predicted"/>
<feature type="compositionally biased region" description="Gly residues" evidence="1">
    <location>
        <begin position="95"/>
        <end position="105"/>
    </location>
</feature>
<dbReference type="KEGG" id="psuu:Psuf_056300"/>
<evidence type="ECO:0000313" key="3">
    <source>
        <dbReference type="Proteomes" id="UP000503011"/>
    </source>
</evidence>
<reference evidence="2 3" key="2">
    <citation type="submission" date="2020-03" db="EMBL/GenBank/DDBJ databases">
        <authorList>
            <person name="Ichikawa N."/>
            <person name="Kimura A."/>
            <person name="Kitahashi Y."/>
            <person name="Uohara A."/>
        </authorList>
    </citation>
    <scope>NUCLEOTIDE SEQUENCE [LARGE SCALE GENOMIC DNA]</scope>
    <source>
        <strain evidence="2 3">NBRC 105367</strain>
    </source>
</reference>
<reference evidence="2 3" key="1">
    <citation type="submission" date="2020-03" db="EMBL/GenBank/DDBJ databases">
        <title>Whole genome shotgun sequence of Phytohabitans suffuscus NBRC 105367.</title>
        <authorList>
            <person name="Komaki H."/>
            <person name="Tamura T."/>
        </authorList>
    </citation>
    <scope>NUCLEOTIDE SEQUENCE [LARGE SCALE GENOMIC DNA]</scope>
    <source>
        <strain evidence="2 3">NBRC 105367</strain>
    </source>
</reference>
<evidence type="ECO:0000256" key="1">
    <source>
        <dbReference type="SAM" id="MobiDB-lite"/>
    </source>
</evidence>
<dbReference type="RefSeq" id="WP_173159684.1">
    <property type="nucleotide sequence ID" value="NZ_AP022871.1"/>
</dbReference>
<keyword evidence="3" id="KW-1185">Reference proteome</keyword>